<dbReference type="RefSeq" id="WP_133405110.1">
    <property type="nucleotide sequence ID" value="NZ_SMTK01000006.1"/>
</dbReference>
<accession>A0A4R5TLZ8</accession>
<protein>
    <submittedName>
        <fullName evidence="3">Uncharacterized protein</fullName>
    </submittedName>
</protein>
<gene>
    <name evidence="3" type="ORF">E2F48_16900</name>
</gene>
<feature type="transmembrane region" description="Helical" evidence="2">
    <location>
        <begin position="35"/>
        <end position="57"/>
    </location>
</feature>
<keyword evidence="2" id="KW-0472">Membrane</keyword>
<evidence type="ECO:0000256" key="2">
    <source>
        <dbReference type="SAM" id="Phobius"/>
    </source>
</evidence>
<comment type="caution">
    <text evidence="3">The sequence shown here is derived from an EMBL/GenBank/DDBJ whole genome shotgun (WGS) entry which is preliminary data.</text>
</comment>
<keyword evidence="4" id="KW-1185">Reference proteome</keyword>
<evidence type="ECO:0000256" key="1">
    <source>
        <dbReference type="SAM" id="MobiDB-lite"/>
    </source>
</evidence>
<feature type="transmembrane region" description="Helical" evidence="2">
    <location>
        <begin position="63"/>
        <end position="83"/>
    </location>
</feature>
<sequence length="167" mass="16419">MPYDVDAGPSVPRKGRRPAFNPAGPSGPALARWRAVAGALLGGILAALLGTALHAQVLRIGELALPVGAAAALVLAGSVITWCGLWARSILIAALSGGTAYVVVALVSLSTETLILTGIEGPGPEPTAVLAGNIWMFGLAVATIAGIAVCGAALRGHRSGGSAPTGS</sequence>
<feature type="transmembrane region" description="Helical" evidence="2">
    <location>
        <begin position="129"/>
        <end position="154"/>
    </location>
</feature>
<dbReference type="OrthoDB" id="4949286at2"/>
<dbReference type="AlphaFoldDB" id="A0A4R5TLZ8"/>
<dbReference type="EMBL" id="SMTK01000006">
    <property type="protein sequence ID" value="TDK23651.1"/>
    <property type="molecule type" value="Genomic_DNA"/>
</dbReference>
<organism evidence="3 4">
    <name type="scientific">Arthrobacter crusticola</name>
    <dbReference type="NCBI Taxonomy" id="2547960"/>
    <lineage>
        <taxon>Bacteria</taxon>
        <taxon>Bacillati</taxon>
        <taxon>Actinomycetota</taxon>
        <taxon>Actinomycetes</taxon>
        <taxon>Micrococcales</taxon>
        <taxon>Micrococcaceae</taxon>
        <taxon>Arthrobacter</taxon>
    </lineage>
</organism>
<keyword evidence="2" id="KW-0812">Transmembrane</keyword>
<proteinExistence type="predicted"/>
<keyword evidence="2" id="KW-1133">Transmembrane helix</keyword>
<reference evidence="3 4" key="1">
    <citation type="submission" date="2019-03" db="EMBL/GenBank/DDBJ databases">
        <title>Arthrobacter sp. nov., an bacterium isolated from biocrust in Mu Us Desert.</title>
        <authorList>
            <person name="Lixiong L."/>
        </authorList>
    </citation>
    <scope>NUCLEOTIDE SEQUENCE [LARGE SCALE GENOMIC DNA]</scope>
    <source>
        <strain evidence="3 4">SLN-3</strain>
    </source>
</reference>
<evidence type="ECO:0000313" key="3">
    <source>
        <dbReference type="EMBL" id="TDK23651.1"/>
    </source>
</evidence>
<feature type="region of interest" description="Disordered" evidence="1">
    <location>
        <begin position="1"/>
        <end position="25"/>
    </location>
</feature>
<feature type="transmembrane region" description="Helical" evidence="2">
    <location>
        <begin position="90"/>
        <end position="109"/>
    </location>
</feature>
<name>A0A4R5TLZ8_9MICC</name>
<dbReference type="Proteomes" id="UP000295411">
    <property type="component" value="Unassembled WGS sequence"/>
</dbReference>
<evidence type="ECO:0000313" key="4">
    <source>
        <dbReference type="Proteomes" id="UP000295411"/>
    </source>
</evidence>